<feature type="compositionally biased region" description="Basic residues" evidence="1">
    <location>
        <begin position="9"/>
        <end position="18"/>
    </location>
</feature>
<evidence type="ECO:0000259" key="2">
    <source>
        <dbReference type="SMART" id="SM01373"/>
    </source>
</evidence>
<feature type="region of interest" description="Disordered" evidence="1">
    <location>
        <begin position="1"/>
        <end position="70"/>
    </location>
</feature>
<name>A0AAV1IG89_9CHLO</name>
<dbReference type="Pfam" id="PF01454">
    <property type="entry name" value="MAGE"/>
    <property type="match status" value="1"/>
</dbReference>
<dbReference type="AlphaFoldDB" id="A0AAV1IG89"/>
<comment type="caution">
    <text evidence="3">The sequence shown here is derived from an EMBL/GenBank/DDBJ whole genome shotgun (WGS) entry which is preliminary data.</text>
</comment>
<feature type="domain" description="MAGE" evidence="2">
    <location>
        <begin position="117"/>
        <end position="311"/>
    </location>
</feature>
<protein>
    <recommendedName>
        <fullName evidence="2">MAGE domain-containing protein</fullName>
    </recommendedName>
</protein>
<dbReference type="Gene3D" id="1.10.10.1200">
    <property type="entry name" value="MAGE homology domain, winged helix WH1 motif"/>
    <property type="match status" value="1"/>
</dbReference>
<keyword evidence="4" id="KW-1185">Reference proteome</keyword>
<sequence>MASPAPPLKRSKRQKKPSVKLEQDMGPPDMQGDVGAVPGRRQSKRVALVREAPEDEAGPSSHPQSSRRTGTALEAHLATPDELAHLIRQRDFYKAEAETVGNSWLSQIEKEQLIGVVMRHMLFKQRQKPSQPVRSKELANFFKESGKQGSGLSTYVIAQAQARFADAFGLEMKVVELVPDKMAGKSEAELRGLDVKTSKAYVMRSLLPAKCRELVRAPDVSQAFAMLVLSLIDLSPSKKLSADALWEHLSGLCLKEKEGHPAFGWAKPEDQIAAMLKKRYIMEVKPGPSDGPEKAYCACDNALDEIPENDMDSFADRVLRDAAIEIRDDSPEAEA</sequence>
<dbReference type="GO" id="GO:0005634">
    <property type="term" value="C:nucleus"/>
    <property type="evidence" value="ECO:0007669"/>
    <property type="project" value="TreeGrafter"/>
</dbReference>
<evidence type="ECO:0000256" key="1">
    <source>
        <dbReference type="SAM" id="MobiDB-lite"/>
    </source>
</evidence>
<dbReference type="PANTHER" id="PTHR11736">
    <property type="entry name" value="MELANOMA-ASSOCIATED ANTIGEN MAGE ANTIGEN"/>
    <property type="match status" value="1"/>
</dbReference>
<evidence type="ECO:0000313" key="4">
    <source>
        <dbReference type="Proteomes" id="UP001314263"/>
    </source>
</evidence>
<gene>
    <name evidence="3" type="ORF">CVIRNUC_009043</name>
</gene>
<dbReference type="InterPro" id="IPR041898">
    <property type="entry name" value="MAGE_WH1"/>
</dbReference>
<organism evidence="3 4">
    <name type="scientific">Coccomyxa viridis</name>
    <dbReference type="NCBI Taxonomy" id="1274662"/>
    <lineage>
        <taxon>Eukaryota</taxon>
        <taxon>Viridiplantae</taxon>
        <taxon>Chlorophyta</taxon>
        <taxon>core chlorophytes</taxon>
        <taxon>Trebouxiophyceae</taxon>
        <taxon>Trebouxiophyceae incertae sedis</taxon>
        <taxon>Coccomyxaceae</taxon>
        <taxon>Coccomyxa</taxon>
    </lineage>
</organism>
<accession>A0AAV1IG89</accession>
<dbReference type="InterPro" id="IPR002190">
    <property type="entry name" value="MHD_dom"/>
</dbReference>
<dbReference type="SMART" id="SM01373">
    <property type="entry name" value="MAGE"/>
    <property type="match status" value="1"/>
</dbReference>
<dbReference type="InterPro" id="IPR041899">
    <property type="entry name" value="MAGE_WH2"/>
</dbReference>
<reference evidence="3 4" key="1">
    <citation type="submission" date="2023-10" db="EMBL/GenBank/DDBJ databases">
        <authorList>
            <person name="Maclean D."/>
            <person name="Macfadyen A."/>
        </authorList>
    </citation>
    <scope>NUCLEOTIDE SEQUENCE [LARGE SCALE GENOMIC DNA]</scope>
</reference>
<dbReference type="PANTHER" id="PTHR11736:SF14">
    <property type="entry name" value="NSE3 HOMOLOG, SMC5-SMC6 COMPLEX COMPONENT"/>
    <property type="match status" value="1"/>
</dbReference>
<dbReference type="EMBL" id="CAUYUE010000013">
    <property type="protein sequence ID" value="CAK0785831.1"/>
    <property type="molecule type" value="Genomic_DNA"/>
</dbReference>
<dbReference type="InterPro" id="IPR037445">
    <property type="entry name" value="MAGE"/>
</dbReference>
<proteinExistence type="predicted"/>
<dbReference type="Gene3D" id="1.10.10.1210">
    <property type="entry name" value="MAGE homology domain, winged helix WH2 motif"/>
    <property type="match status" value="1"/>
</dbReference>
<evidence type="ECO:0000313" key="3">
    <source>
        <dbReference type="EMBL" id="CAK0785831.1"/>
    </source>
</evidence>
<dbReference type="Proteomes" id="UP001314263">
    <property type="component" value="Unassembled WGS sequence"/>
</dbReference>